<sequence length="390" mass="43723">MEYPACFPNVAREPFLRFKFPHPVFFFSPFLPQRNSRCSYLQLLQRPPALTTSVHSSPSPDPMAASSSSPLFSPSSDKRFWNTLNGHVDSILEGHRRRSENTSQDDGSEVESKKTGRAKRRKEDALLLMRGFDSISHTLSALSNNIDNALQGARSLAEPPTLTELLQANNTKNSETQQDESRECSKGNEEEKEGITGLKRKLETEDDHISVGEGINDGGPKANTSNKLQKAKNLAVSMAKKAGAMARELKSIKSDMYFVQERCALLEEENRRLRDGFPSGIRPEEDDLMRLQMEALLAEKSRLANENANLTRENQCLNQLVEYHQLTNQDLSASYEQLVRGMGLDFSSPDCSQDDDDNRNNVDDEAGCPAPRSNILDVSTSLDKYFEEEQ</sequence>
<evidence type="ECO:0000313" key="3">
    <source>
        <dbReference type="EMBL" id="CAI0551556.1"/>
    </source>
</evidence>
<organism evidence="3 4">
    <name type="scientific">Linum tenue</name>
    <dbReference type="NCBI Taxonomy" id="586396"/>
    <lineage>
        <taxon>Eukaryota</taxon>
        <taxon>Viridiplantae</taxon>
        <taxon>Streptophyta</taxon>
        <taxon>Embryophyta</taxon>
        <taxon>Tracheophyta</taxon>
        <taxon>Spermatophyta</taxon>
        <taxon>Magnoliopsida</taxon>
        <taxon>eudicotyledons</taxon>
        <taxon>Gunneridae</taxon>
        <taxon>Pentapetalae</taxon>
        <taxon>rosids</taxon>
        <taxon>fabids</taxon>
        <taxon>Malpighiales</taxon>
        <taxon>Linaceae</taxon>
        <taxon>Linum</taxon>
    </lineage>
</organism>
<dbReference type="Proteomes" id="UP001154282">
    <property type="component" value="Unassembled WGS sequence"/>
</dbReference>
<feature type="region of interest" description="Disordered" evidence="2">
    <location>
        <begin position="169"/>
        <end position="226"/>
    </location>
</feature>
<protein>
    <submittedName>
        <fullName evidence="3">Uncharacterized protein</fullName>
    </submittedName>
</protein>
<feature type="compositionally biased region" description="Basic and acidic residues" evidence="2">
    <location>
        <begin position="200"/>
        <end position="210"/>
    </location>
</feature>
<name>A0AAV0R319_9ROSI</name>
<dbReference type="PANTHER" id="PTHR31016">
    <property type="entry name" value="OS04G0228100 PROTEIN"/>
    <property type="match status" value="1"/>
</dbReference>
<dbReference type="PANTHER" id="PTHR31016:SF2">
    <property type="entry name" value="OS04G0228100 PROTEIN"/>
    <property type="match status" value="1"/>
</dbReference>
<feature type="compositionally biased region" description="Basic and acidic residues" evidence="2">
    <location>
        <begin position="179"/>
        <end position="189"/>
    </location>
</feature>
<reference evidence="3" key="1">
    <citation type="submission" date="2022-08" db="EMBL/GenBank/DDBJ databases">
        <authorList>
            <person name="Gutierrez-Valencia J."/>
        </authorList>
    </citation>
    <scope>NUCLEOTIDE SEQUENCE</scope>
</reference>
<proteinExistence type="predicted"/>
<feature type="compositionally biased region" description="Low complexity" evidence="2">
    <location>
        <begin position="56"/>
        <end position="71"/>
    </location>
</feature>
<keyword evidence="1" id="KW-0175">Coiled coil</keyword>
<comment type="caution">
    <text evidence="3">The sequence shown here is derived from an EMBL/GenBank/DDBJ whole genome shotgun (WGS) entry which is preliminary data.</text>
</comment>
<evidence type="ECO:0000256" key="2">
    <source>
        <dbReference type="SAM" id="MobiDB-lite"/>
    </source>
</evidence>
<keyword evidence="4" id="KW-1185">Reference proteome</keyword>
<accession>A0AAV0R319</accession>
<dbReference type="AlphaFoldDB" id="A0AAV0R319"/>
<feature type="coiled-coil region" evidence="1">
    <location>
        <begin position="293"/>
        <end position="320"/>
    </location>
</feature>
<dbReference type="EMBL" id="CAMGYJ010000010">
    <property type="protein sequence ID" value="CAI0551556.1"/>
    <property type="molecule type" value="Genomic_DNA"/>
</dbReference>
<feature type="region of interest" description="Disordered" evidence="2">
    <location>
        <begin position="50"/>
        <end position="71"/>
    </location>
</feature>
<evidence type="ECO:0000313" key="4">
    <source>
        <dbReference type="Proteomes" id="UP001154282"/>
    </source>
</evidence>
<feature type="region of interest" description="Disordered" evidence="2">
    <location>
        <begin position="92"/>
        <end position="122"/>
    </location>
</feature>
<feature type="region of interest" description="Disordered" evidence="2">
    <location>
        <begin position="346"/>
        <end position="375"/>
    </location>
</feature>
<evidence type="ECO:0000256" key="1">
    <source>
        <dbReference type="SAM" id="Coils"/>
    </source>
</evidence>
<gene>
    <name evidence="3" type="ORF">LITE_LOCUS46025</name>
</gene>